<proteinExistence type="predicted"/>
<name>A0A7G7G731_9BACT</name>
<dbReference type="AlphaFoldDB" id="A0A7G7G731"/>
<reference evidence="1 2" key="1">
    <citation type="journal article" date="2018" name="Int. J. Syst. Evol. Microbiol.">
        <title>Adhaeribacter swui sp. nov., isolated from wet mud.</title>
        <authorList>
            <person name="Kim D.U."/>
            <person name="Kim K.W."/>
            <person name="Kang M.S."/>
            <person name="Kim J.Y."/>
            <person name="Jang J.H."/>
            <person name="Kim M.K."/>
        </authorList>
    </citation>
    <scope>NUCLEOTIDE SEQUENCE [LARGE SCALE GENOMIC DNA]</scope>
    <source>
        <strain evidence="1 2">KCTC 52873</strain>
    </source>
</reference>
<dbReference type="KEGG" id="aswu:HUW51_09550"/>
<protein>
    <submittedName>
        <fullName evidence="1">Uncharacterized protein</fullName>
    </submittedName>
</protein>
<gene>
    <name evidence="1" type="ORF">HUW51_09550</name>
</gene>
<organism evidence="1 2">
    <name type="scientific">Adhaeribacter swui</name>
    <dbReference type="NCBI Taxonomy" id="2086471"/>
    <lineage>
        <taxon>Bacteria</taxon>
        <taxon>Pseudomonadati</taxon>
        <taxon>Bacteroidota</taxon>
        <taxon>Cytophagia</taxon>
        <taxon>Cytophagales</taxon>
        <taxon>Hymenobacteraceae</taxon>
        <taxon>Adhaeribacter</taxon>
    </lineage>
</organism>
<dbReference type="Proteomes" id="UP000515237">
    <property type="component" value="Chromosome"/>
</dbReference>
<evidence type="ECO:0000313" key="2">
    <source>
        <dbReference type="Proteomes" id="UP000515237"/>
    </source>
</evidence>
<evidence type="ECO:0000313" key="1">
    <source>
        <dbReference type="EMBL" id="QNF32965.1"/>
    </source>
</evidence>
<keyword evidence="2" id="KW-1185">Reference proteome</keyword>
<accession>A0A7G7G731</accession>
<dbReference type="RefSeq" id="WP_185273741.1">
    <property type="nucleotide sequence ID" value="NZ_CP055156.1"/>
</dbReference>
<dbReference type="EMBL" id="CP055156">
    <property type="protein sequence ID" value="QNF32965.1"/>
    <property type="molecule type" value="Genomic_DNA"/>
</dbReference>
<sequence length="101" mass="12098">MKFTYDNYKGQPEVMFSNIQLGNESNYELRFDKNLKRFKELLKGKWVFKNWTTEESVEEGLSAFYFIENFKQQSLSTEYARMVQYSDCMVDTTSQIFYESG</sequence>